<dbReference type="InterPro" id="IPR041698">
    <property type="entry name" value="Methyltransf_25"/>
</dbReference>
<organism evidence="2 3">
    <name type="scientific">Vallitalea pronyensis</name>
    <dbReference type="NCBI Taxonomy" id="1348613"/>
    <lineage>
        <taxon>Bacteria</taxon>
        <taxon>Bacillati</taxon>
        <taxon>Bacillota</taxon>
        <taxon>Clostridia</taxon>
        <taxon>Lachnospirales</taxon>
        <taxon>Vallitaleaceae</taxon>
        <taxon>Vallitalea</taxon>
    </lineage>
</organism>
<dbReference type="AlphaFoldDB" id="A0A8J8MKX6"/>
<sequence length="293" mass="32945">MYTSILDKIVCPTCKKKLELAIIKEEEQEIIEGTLTCSDGHVWVIKDGVINLESEEQTLANNWSDYYKNTDYGSLDQWIEEATPTNQIEGYTLAKKAILSHIQSKGATHIIDIATGRGMLLTYLAQYLSPDTHFVCVDLSHEVLKYDRLKVKNINPALRVNYIACDATSLPFLRQAFDLSVSFFGITNMGNAIAQGITDAVRVSKEGLINAGIVIKDDNPKLDDVNQYLQDNQLDMSVDFATETRCRELHEGKGQYNVVEEKVFESIAQPSDLDLIPIEGEWFSINLYHTTAK</sequence>
<dbReference type="SUPFAM" id="SSF53335">
    <property type="entry name" value="S-adenosyl-L-methionine-dependent methyltransferases"/>
    <property type="match status" value="1"/>
</dbReference>
<evidence type="ECO:0000259" key="1">
    <source>
        <dbReference type="Pfam" id="PF13649"/>
    </source>
</evidence>
<proteinExistence type="predicted"/>
<keyword evidence="2" id="KW-0489">Methyltransferase</keyword>
<keyword evidence="2" id="KW-0808">Transferase</keyword>
<accession>A0A8J8MKX6</accession>
<dbReference type="KEGG" id="vpy:HZI73_14320"/>
<protein>
    <submittedName>
        <fullName evidence="2">Class I SAM-dependent methyltransferase</fullName>
    </submittedName>
</protein>
<dbReference type="RefSeq" id="WP_212694073.1">
    <property type="nucleotide sequence ID" value="NZ_CP058649.1"/>
</dbReference>
<dbReference type="GO" id="GO:0008168">
    <property type="term" value="F:methyltransferase activity"/>
    <property type="evidence" value="ECO:0007669"/>
    <property type="project" value="UniProtKB-KW"/>
</dbReference>
<dbReference type="Proteomes" id="UP000683246">
    <property type="component" value="Chromosome"/>
</dbReference>
<dbReference type="InterPro" id="IPR029063">
    <property type="entry name" value="SAM-dependent_MTases_sf"/>
</dbReference>
<dbReference type="GO" id="GO:0032259">
    <property type="term" value="P:methylation"/>
    <property type="evidence" value="ECO:0007669"/>
    <property type="project" value="UniProtKB-KW"/>
</dbReference>
<evidence type="ECO:0000313" key="2">
    <source>
        <dbReference type="EMBL" id="QUI23389.1"/>
    </source>
</evidence>
<keyword evidence="3" id="KW-1185">Reference proteome</keyword>
<reference evidence="2" key="1">
    <citation type="submission" date="2020-07" db="EMBL/GenBank/DDBJ databases">
        <title>Vallitalea pronyensis genome.</title>
        <authorList>
            <person name="Postec A."/>
        </authorList>
    </citation>
    <scope>NUCLEOTIDE SEQUENCE</scope>
    <source>
        <strain evidence="2">FatNI3</strain>
    </source>
</reference>
<dbReference type="Gene3D" id="3.40.50.150">
    <property type="entry name" value="Vaccinia Virus protein VP39"/>
    <property type="match status" value="1"/>
</dbReference>
<dbReference type="Pfam" id="PF13649">
    <property type="entry name" value="Methyltransf_25"/>
    <property type="match status" value="1"/>
</dbReference>
<evidence type="ECO:0000313" key="3">
    <source>
        <dbReference type="Proteomes" id="UP000683246"/>
    </source>
</evidence>
<dbReference type="EMBL" id="CP058649">
    <property type="protein sequence ID" value="QUI23389.1"/>
    <property type="molecule type" value="Genomic_DNA"/>
</dbReference>
<name>A0A8J8MKX6_9FIRM</name>
<gene>
    <name evidence="2" type="ORF">HZI73_14320</name>
</gene>
<feature type="domain" description="Methyltransferase" evidence="1">
    <location>
        <begin position="110"/>
        <end position="207"/>
    </location>
</feature>